<sequence length="149" mass="16930">MPMYPVLFGTVDERVKQIELEAQMGRITAAEAVELMAPLVRERGVELIDQVEDLVQKYAEDGWDVEDLLGVIFHIGTVLEYTDGPEAVAEVTREMVRDCGSHPADEDDPKTTGDKKDAEETRYRRQVESELARIRKQPPKNATYKKKPK</sequence>
<evidence type="ECO:0000256" key="1">
    <source>
        <dbReference type="SAM" id="MobiDB-lite"/>
    </source>
</evidence>
<feature type="region of interest" description="Disordered" evidence="1">
    <location>
        <begin position="98"/>
        <end position="149"/>
    </location>
</feature>
<proteinExistence type="predicted"/>
<name>A0A2Z3HAR9_9BACT</name>
<protein>
    <submittedName>
        <fullName evidence="2">Uncharacterized protein</fullName>
    </submittedName>
</protein>
<dbReference type="AlphaFoldDB" id="A0A2Z3HAR9"/>
<dbReference type="EMBL" id="CP025958">
    <property type="protein sequence ID" value="AWM38724.1"/>
    <property type="molecule type" value="Genomic_DNA"/>
</dbReference>
<gene>
    <name evidence="2" type="ORF">C1280_18160</name>
</gene>
<accession>A0A2Z3HAR9</accession>
<evidence type="ECO:0000313" key="3">
    <source>
        <dbReference type="Proteomes" id="UP000245802"/>
    </source>
</evidence>
<organism evidence="2 3">
    <name type="scientific">Gemmata obscuriglobus</name>
    <dbReference type="NCBI Taxonomy" id="114"/>
    <lineage>
        <taxon>Bacteria</taxon>
        <taxon>Pseudomonadati</taxon>
        <taxon>Planctomycetota</taxon>
        <taxon>Planctomycetia</taxon>
        <taxon>Gemmatales</taxon>
        <taxon>Gemmataceae</taxon>
        <taxon>Gemmata</taxon>
    </lineage>
</organism>
<feature type="compositionally biased region" description="Basic and acidic residues" evidence="1">
    <location>
        <begin position="98"/>
        <end position="133"/>
    </location>
</feature>
<dbReference type="Proteomes" id="UP000245802">
    <property type="component" value="Chromosome"/>
</dbReference>
<evidence type="ECO:0000313" key="2">
    <source>
        <dbReference type="EMBL" id="AWM38724.1"/>
    </source>
</evidence>
<keyword evidence="3" id="KW-1185">Reference proteome</keyword>
<reference evidence="2 3" key="1">
    <citation type="submission" date="2018-01" db="EMBL/GenBank/DDBJ databases">
        <title>G. obscuriglobus.</title>
        <authorList>
            <person name="Franke J."/>
            <person name="Blomberg W."/>
            <person name="Selmecki A."/>
        </authorList>
    </citation>
    <scope>NUCLEOTIDE SEQUENCE [LARGE SCALE GENOMIC DNA]</scope>
    <source>
        <strain evidence="2 3">DSM 5831</strain>
    </source>
</reference>
<feature type="compositionally biased region" description="Basic residues" evidence="1">
    <location>
        <begin position="134"/>
        <end position="149"/>
    </location>
</feature>
<dbReference type="RefSeq" id="WP_010048015.1">
    <property type="nucleotide sequence ID" value="NZ_CP025958.1"/>
</dbReference>
<dbReference type="KEGG" id="gog:C1280_18160"/>